<organism evidence="1 2">
    <name type="scientific">Plakobranchus ocellatus</name>
    <dbReference type="NCBI Taxonomy" id="259542"/>
    <lineage>
        <taxon>Eukaryota</taxon>
        <taxon>Metazoa</taxon>
        <taxon>Spiralia</taxon>
        <taxon>Lophotrochozoa</taxon>
        <taxon>Mollusca</taxon>
        <taxon>Gastropoda</taxon>
        <taxon>Heterobranchia</taxon>
        <taxon>Euthyneura</taxon>
        <taxon>Panpulmonata</taxon>
        <taxon>Sacoglossa</taxon>
        <taxon>Placobranchoidea</taxon>
        <taxon>Plakobranchidae</taxon>
        <taxon>Plakobranchus</taxon>
    </lineage>
</organism>
<evidence type="ECO:0000313" key="1">
    <source>
        <dbReference type="EMBL" id="GFN89319.1"/>
    </source>
</evidence>
<dbReference type="EMBL" id="BLXT01001930">
    <property type="protein sequence ID" value="GFN89319.1"/>
    <property type="molecule type" value="Genomic_DNA"/>
</dbReference>
<comment type="caution">
    <text evidence="1">The sequence shown here is derived from an EMBL/GenBank/DDBJ whole genome shotgun (WGS) entry which is preliminary data.</text>
</comment>
<protein>
    <submittedName>
        <fullName evidence="1">Uncharacterized protein</fullName>
    </submittedName>
</protein>
<gene>
    <name evidence="1" type="ORF">PoB_001582500</name>
</gene>
<dbReference type="Proteomes" id="UP000735302">
    <property type="component" value="Unassembled WGS sequence"/>
</dbReference>
<dbReference type="AlphaFoldDB" id="A0AAV3Z3X6"/>
<accession>A0AAV3Z3X6</accession>
<evidence type="ECO:0000313" key="2">
    <source>
        <dbReference type="Proteomes" id="UP000735302"/>
    </source>
</evidence>
<sequence length="96" mass="10430">MRHGVGWCGAVWRGVVRREYVTMSAGGSAYLVRDNDTDVRGGSTWLRERPRQERASVAGLELASEGPCRSQGGFAIHCATIALHRCQKINACSKPG</sequence>
<keyword evidence="2" id="KW-1185">Reference proteome</keyword>
<proteinExistence type="predicted"/>
<reference evidence="1 2" key="1">
    <citation type="journal article" date="2021" name="Elife">
        <title>Chloroplast acquisition without the gene transfer in kleptoplastic sea slugs, Plakobranchus ocellatus.</title>
        <authorList>
            <person name="Maeda T."/>
            <person name="Takahashi S."/>
            <person name="Yoshida T."/>
            <person name="Shimamura S."/>
            <person name="Takaki Y."/>
            <person name="Nagai Y."/>
            <person name="Toyoda A."/>
            <person name="Suzuki Y."/>
            <person name="Arimoto A."/>
            <person name="Ishii H."/>
            <person name="Satoh N."/>
            <person name="Nishiyama T."/>
            <person name="Hasebe M."/>
            <person name="Maruyama T."/>
            <person name="Minagawa J."/>
            <person name="Obokata J."/>
            <person name="Shigenobu S."/>
        </authorList>
    </citation>
    <scope>NUCLEOTIDE SEQUENCE [LARGE SCALE GENOMIC DNA]</scope>
</reference>
<name>A0AAV3Z3X6_9GAST</name>